<keyword evidence="10" id="KW-1185">Reference proteome</keyword>
<dbReference type="Proteomes" id="UP000030185">
    <property type="component" value="Unassembled WGS sequence"/>
</dbReference>
<evidence type="ECO:0000256" key="8">
    <source>
        <dbReference type="HAMAP-Rule" id="MF_01818"/>
    </source>
</evidence>
<dbReference type="EC" id="3.1.26.11" evidence="8"/>
<evidence type="ECO:0000256" key="1">
    <source>
        <dbReference type="ARBA" id="ARBA00011738"/>
    </source>
</evidence>
<reference evidence="9 10" key="1">
    <citation type="submission" date="2014-09" db="EMBL/GenBank/DDBJ databases">
        <title>Sporocytophaga myxococcoides PG-01 genome sequencing.</title>
        <authorList>
            <person name="Liu L."/>
            <person name="Gao P.J."/>
            <person name="Chen G.J."/>
            <person name="Wang L.S."/>
        </authorList>
    </citation>
    <scope>NUCLEOTIDE SEQUENCE [LARGE SCALE GENOMIC DNA]</scope>
    <source>
        <strain evidence="9 10">PG-01</strain>
    </source>
</reference>
<comment type="subunit">
    <text evidence="1 8">Homodimer.</text>
</comment>
<feature type="active site" description="Proton acceptor" evidence="8">
    <location>
        <position position="66"/>
    </location>
</feature>
<keyword evidence="2 8" id="KW-0819">tRNA processing</keyword>
<feature type="binding site" evidence="8">
    <location>
        <position position="64"/>
    </location>
    <ligand>
        <name>Zn(2+)</name>
        <dbReference type="ChEBI" id="CHEBI:29105"/>
        <label>1</label>
        <note>catalytic</note>
    </ligand>
</feature>
<dbReference type="GO" id="GO:0008270">
    <property type="term" value="F:zinc ion binding"/>
    <property type="evidence" value="ECO:0007669"/>
    <property type="project" value="UniProtKB-UniRule"/>
</dbReference>
<gene>
    <name evidence="8" type="primary">rnz</name>
    <name evidence="9" type="ORF">MYP_4917</name>
</gene>
<dbReference type="NCBIfam" id="NF000801">
    <property type="entry name" value="PRK00055.1-3"/>
    <property type="match status" value="1"/>
</dbReference>
<comment type="similarity">
    <text evidence="8">Belongs to the RNase Z family.</text>
</comment>
<dbReference type="NCBIfam" id="TIGR02651">
    <property type="entry name" value="RNase_Z"/>
    <property type="match status" value="1"/>
</dbReference>
<feature type="binding site" evidence="8">
    <location>
        <position position="66"/>
    </location>
    <ligand>
        <name>Zn(2+)</name>
        <dbReference type="ChEBI" id="CHEBI:29105"/>
        <label>2</label>
        <note>catalytic</note>
    </ligand>
</feature>
<dbReference type="GO" id="GO:0042781">
    <property type="term" value="F:3'-tRNA processing endoribonuclease activity"/>
    <property type="evidence" value="ECO:0007669"/>
    <property type="project" value="UniProtKB-UniRule"/>
</dbReference>
<evidence type="ECO:0000256" key="2">
    <source>
        <dbReference type="ARBA" id="ARBA00022694"/>
    </source>
</evidence>
<sequence length="307" mass="35122">MPFEIKILGSSSATPVFNRHHSSQLLTINNQLFLIDCGEGTQLQLIKYKIRFTKINYIFISHLHGDHYLGLVGLLSTMHLNGRTKDLYLFGPPGLDEIITIQLKHSETFLNFKIIFTELDTTTQKVILDLENLTVETIPLIHRINCCGFLFKEKPKKRKIDKTKIPDHVTPLQIIALKEGEDVIDKEGNLLKSEQYTFPARKSRSYAYCSDTAYNPGMFGQIKGVDMLYHEATFLHDMESRAKETYHSTTLQAAWTAKETKVKTLLLGHFSARYKDIEPHLAEARTIFQNSFLAEEGLVFTIDDEPL</sequence>
<dbReference type="InterPro" id="IPR013471">
    <property type="entry name" value="RNase_Z/BN"/>
</dbReference>
<proteinExistence type="inferred from homology"/>
<protein>
    <recommendedName>
        <fullName evidence="8">Ribonuclease Z</fullName>
        <shortName evidence="8">RNase Z</shortName>
        <ecNumber evidence="8">3.1.26.11</ecNumber>
    </recommendedName>
    <alternativeName>
        <fullName evidence="8">tRNA 3 endonuclease</fullName>
    </alternativeName>
    <alternativeName>
        <fullName evidence="8">tRNase Z</fullName>
    </alternativeName>
</protein>
<feature type="binding site" evidence="8">
    <location>
        <position position="269"/>
    </location>
    <ligand>
        <name>Zn(2+)</name>
        <dbReference type="ChEBI" id="CHEBI:29105"/>
        <label>2</label>
        <note>catalytic</note>
    </ligand>
</feature>
<feature type="binding site" evidence="8">
    <location>
        <position position="67"/>
    </location>
    <ligand>
        <name>Zn(2+)</name>
        <dbReference type="ChEBI" id="CHEBI:29105"/>
        <label>2</label>
        <note>catalytic</note>
    </ligand>
</feature>
<comment type="function">
    <text evidence="8">Zinc phosphodiesterase, which displays some tRNA 3'-processing endonuclease activity. Probably involved in tRNA maturation, by removing a 3'-trailer from precursor tRNA.</text>
</comment>
<feature type="binding site" evidence="8">
    <location>
        <position position="62"/>
    </location>
    <ligand>
        <name>Zn(2+)</name>
        <dbReference type="ChEBI" id="CHEBI:29105"/>
        <label>1</label>
        <note>catalytic</note>
    </ligand>
</feature>
<comment type="catalytic activity">
    <reaction evidence="8">
        <text>Endonucleolytic cleavage of RNA, removing extra 3' nucleotides from tRNA precursor, generating 3' termini of tRNAs. A 3'-hydroxy group is left at the tRNA terminus and a 5'-phosphoryl group is left at the trailer molecule.</text>
        <dbReference type="EC" id="3.1.26.11"/>
    </reaction>
</comment>
<dbReference type="SUPFAM" id="SSF56281">
    <property type="entry name" value="Metallo-hydrolase/oxidoreductase"/>
    <property type="match status" value="1"/>
</dbReference>
<evidence type="ECO:0000256" key="3">
    <source>
        <dbReference type="ARBA" id="ARBA00022722"/>
    </source>
</evidence>
<evidence type="ECO:0000313" key="10">
    <source>
        <dbReference type="Proteomes" id="UP000030185"/>
    </source>
</evidence>
<accession>A0A098LL05</accession>
<dbReference type="RefSeq" id="WP_045469629.1">
    <property type="nucleotide sequence ID" value="NZ_BBLT01000015.1"/>
</dbReference>
<evidence type="ECO:0000313" key="9">
    <source>
        <dbReference type="EMBL" id="GAL87686.1"/>
    </source>
</evidence>
<dbReference type="PANTHER" id="PTHR46018">
    <property type="entry name" value="ZINC PHOSPHODIESTERASE ELAC PROTEIN 1"/>
    <property type="match status" value="1"/>
</dbReference>
<keyword evidence="4 8" id="KW-0479">Metal-binding</keyword>
<feature type="binding site" evidence="8">
    <location>
        <position position="211"/>
    </location>
    <ligand>
        <name>Zn(2+)</name>
        <dbReference type="ChEBI" id="CHEBI:29105"/>
        <label>2</label>
        <note>catalytic</note>
    </ligand>
</feature>
<name>A0A098LL05_9BACT</name>
<dbReference type="EMBL" id="BBLT01000015">
    <property type="protein sequence ID" value="GAL87686.1"/>
    <property type="molecule type" value="Genomic_DNA"/>
</dbReference>
<dbReference type="OrthoDB" id="9800940at2"/>
<keyword evidence="5 8" id="KW-0255">Endonuclease</keyword>
<dbReference type="Pfam" id="PF23023">
    <property type="entry name" value="Anti-Pycsar_Apyc1"/>
    <property type="match status" value="1"/>
</dbReference>
<comment type="caution">
    <text evidence="9">The sequence shown here is derived from an EMBL/GenBank/DDBJ whole genome shotgun (WGS) entry which is preliminary data.</text>
</comment>
<dbReference type="Gene3D" id="3.60.15.10">
    <property type="entry name" value="Ribonuclease Z/Hydroxyacylglutathione hydrolase-like"/>
    <property type="match status" value="1"/>
</dbReference>
<dbReference type="PANTHER" id="PTHR46018:SF2">
    <property type="entry name" value="ZINC PHOSPHODIESTERASE ELAC PROTEIN 1"/>
    <property type="match status" value="1"/>
</dbReference>
<dbReference type="AlphaFoldDB" id="A0A098LL05"/>
<evidence type="ECO:0000256" key="7">
    <source>
        <dbReference type="ARBA" id="ARBA00022833"/>
    </source>
</evidence>
<evidence type="ECO:0000256" key="6">
    <source>
        <dbReference type="ARBA" id="ARBA00022801"/>
    </source>
</evidence>
<keyword evidence="6 8" id="KW-0378">Hydrolase</keyword>
<dbReference type="CDD" id="cd07717">
    <property type="entry name" value="RNaseZ_ZiPD-like_MBL-fold"/>
    <property type="match status" value="1"/>
</dbReference>
<evidence type="ECO:0000256" key="5">
    <source>
        <dbReference type="ARBA" id="ARBA00022759"/>
    </source>
</evidence>
<dbReference type="InterPro" id="IPR036866">
    <property type="entry name" value="RibonucZ/Hydroxyglut_hydro"/>
</dbReference>
<dbReference type="eggNOG" id="COG1234">
    <property type="taxonomic scope" value="Bacteria"/>
</dbReference>
<feature type="binding site" evidence="8">
    <location>
        <position position="142"/>
    </location>
    <ligand>
        <name>Zn(2+)</name>
        <dbReference type="ChEBI" id="CHEBI:29105"/>
        <label>1</label>
        <note>catalytic</note>
    </ligand>
</feature>
<dbReference type="STRING" id="153721.MYP_4917"/>
<dbReference type="HAMAP" id="MF_01818">
    <property type="entry name" value="RNase_Z_BN"/>
    <property type="match status" value="1"/>
</dbReference>
<organism evidence="9 10">
    <name type="scientific">Sporocytophaga myxococcoides</name>
    <dbReference type="NCBI Taxonomy" id="153721"/>
    <lineage>
        <taxon>Bacteria</taxon>
        <taxon>Pseudomonadati</taxon>
        <taxon>Bacteroidota</taxon>
        <taxon>Cytophagia</taxon>
        <taxon>Cytophagales</taxon>
        <taxon>Cytophagaceae</taxon>
        <taxon>Sporocytophaga</taxon>
    </lineage>
</organism>
<evidence type="ECO:0000256" key="4">
    <source>
        <dbReference type="ARBA" id="ARBA00022723"/>
    </source>
</evidence>
<comment type="cofactor">
    <cofactor evidence="8">
        <name>Zn(2+)</name>
        <dbReference type="ChEBI" id="CHEBI:29105"/>
    </cofactor>
    <text evidence="8">Binds 2 Zn(2+) ions.</text>
</comment>
<keyword evidence="7 8" id="KW-0862">Zinc</keyword>
<keyword evidence="3 8" id="KW-0540">Nuclease</keyword>
<feature type="binding site" evidence="8">
    <location>
        <position position="211"/>
    </location>
    <ligand>
        <name>Zn(2+)</name>
        <dbReference type="ChEBI" id="CHEBI:29105"/>
        <label>1</label>
        <note>catalytic</note>
    </ligand>
</feature>